<evidence type="ECO:0000256" key="5">
    <source>
        <dbReference type="ARBA" id="ARBA00023163"/>
    </source>
</evidence>
<dbReference type="FunFam" id="1.10.10.10:FF:000041">
    <property type="entry name" value="Interferon regulatory factor 4"/>
    <property type="match status" value="1"/>
</dbReference>
<comment type="subcellular location">
    <subcellularLocation>
        <location evidence="1">Nucleus</location>
    </subcellularLocation>
</comment>
<dbReference type="GO" id="GO:0005634">
    <property type="term" value="C:nucleus"/>
    <property type="evidence" value="ECO:0007669"/>
    <property type="project" value="UniProtKB-SubCell"/>
</dbReference>
<proteinExistence type="predicted"/>
<dbReference type="SUPFAM" id="SSF46785">
    <property type="entry name" value="Winged helix' DNA-binding domain"/>
    <property type="match status" value="1"/>
</dbReference>
<dbReference type="Pfam" id="PF00605">
    <property type="entry name" value="IRF"/>
    <property type="match status" value="1"/>
</dbReference>
<evidence type="ECO:0000313" key="10">
    <source>
        <dbReference type="Proteomes" id="UP000694412"/>
    </source>
</evidence>
<keyword evidence="3" id="KW-0238">DNA-binding</keyword>
<dbReference type="InterPro" id="IPR001346">
    <property type="entry name" value="Interferon_reg_fact_DNA-bd_dom"/>
</dbReference>
<evidence type="ECO:0000256" key="3">
    <source>
        <dbReference type="ARBA" id="ARBA00023125"/>
    </source>
</evidence>
<name>A0A8C2T4K9_COTJA</name>
<reference evidence="9" key="2">
    <citation type="submission" date="2025-08" db="UniProtKB">
        <authorList>
            <consortium name="Ensembl"/>
        </authorList>
    </citation>
    <scope>IDENTIFICATION</scope>
</reference>
<dbReference type="PANTHER" id="PTHR11949">
    <property type="entry name" value="INTERFERON REGULATORY FACTOR"/>
    <property type="match status" value="1"/>
</dbReference>
<dbReference type="FunFam" id="2.60.200.10:FF:000013">
    <property type="entry name" value="Interferon regulatory factor 8"/>
    <property type="match status" value="1"/>
</dbReference>
<dbReference type="InterPro" id="IPR008984">
    <property type="entry name" value="SMAD_FHA_dom_sf"/>
</dbReference>
<dbReference type="Proteomes" id="UP000694412">
    <property type="component" value="Chromosome 20"/>
</dbReference>
<evidence type="ECO:0000256" key="1">
    <source>
        <dbReference type="ARBA" id="ARBA00004123"/>
    </source>
</evidence>
<dbReference type="InterPro" id="IPR036388">
    <property type="entry name" value="WH-like_DNA-bd_sf"/>
</dbReference>
<keyword evidence="10" id="KW-1185">Reference proteome</keyword>
<keyword evidence="4" id="KW-0010">Activator</keyword>
<feature type="region of interest" description="Disordered" evidence="7">
    <location>
        <begin position="121"/>
        <end position="155"/>
    </location>
</feature>
<dbReference type="InterPro" id="IPR019817">
    <property type="entry name" value="Interferon_reg_fac_CS"/>
</dbReference>
<dbReference type="InterPro" id="IPR019471">
    <property type="entry name" value="Interferon_reg_factor-3"/>
</dbReference>
<keyword evidence="2" id="KW-0805">Transcription regulation</keyword>
<dbReference type="GO" id="GO:0002376">
    <property type="term" value="P:immune system process"/>
    <property type="evidence" value="ECO:0007669"/>
    <property type="project" value="TreeGrafter"/>
</dbReference>
<evidence type="ECO:0000313" key="9">
    <source>
        <dbReference type="Ensembl" id="ENSCJPP00005006193.1"/>
    </source>
</evidence>
<dbReference type="Pfam" id="PF10401">
    <property type="entry name" value="IRF-3"/>
    <property type="match status" value="1"/>
</dbReference>
<evidence type="ECO:0000256" key="6">
    <source>
        <dbReference type="ARBA" id="ARBA00023242"/>
    </source>
</evidence>
<dbReference type="GeneTree" id="ENSGT00940000163813"/>
<accession>A0A8C2T4K9</accession>
<dbReference type="InterPro" id="IPR036390">
    <property type="entry name" value="WH_DNA-bd_sf"/>
</dbReference>
<dbReference type="InterPro" id="IPR017855">
    <property type="entry name" value="SMAD-like_dom_sf"/>
</dbReference>
<evidence type="ECO:0000256" key="4">
    <source>
        <dbReference type="ARBA" id="ARBA00023159"/>
    </source>
</evidence>
<evidence type="ECO:0000256" key="7">
    <source>
        <dbReference type="SAM" id="MobiDB-lite"/>
    </source>
</evidence>
<protein>
    <recommendedName>
        <fullName evidence="8">IRF tryptophan pentad repeat domain-containing protein</fullName>
    </recommendedName>
</protein>
<dbReference type="SMART" id="SM01243">
    <property type="entry name" value="IRF-3"/>
    <property type="match status" value="1"/>
</dbReference>
<dbReference type="Ensembl" id="ENSCJPT00005009808.1">
    <property type="protein sequence ID" value="ENSCJPP00005006193.1"/>
    <property type="gene ID" value="ENSCJPG00005005811.1"/>
</dbReference>
<dbReference type="AlphaFoldDB" id="A0A8C2T4K9"/>
<dbReference type="SMART" id="SM00348">
    <property type="entry name" value="IRF"/>
    <property type="match status" value="1"/>
</dbReference>
<dbReference type="GO" id="GO:0045944">
    <property type="term" value="P:positive regulation of transcription by RNA polymerase II"/>
    <property type="evidence" value="ECO:0007669"/>
    <property type="project" value="UniProtKB-ARBA"/>
</dbReference>
<dbReference type="PRINTS" id="PR00267">
    <property type="entry name" value="INTFRNREGFCT"/>
</dbReference>
<organism evidence="9 10">
    <name type="scientific">Coturnix japonica</name>
    <name type="common">Japanese quail</name>
    <name type="synonym">Coturnix coturnix japonica</name>
    <dbReference type="NCBI Taxonomy" id="93934"/>
    <lineage>
        <taxon>Eukaryota</taxon>
        <taxon>Metazoa</taxon>
        <taxon>Chordata</taxon>
        <taxon>Craniata</taxon>
        <taxon>Vertebrata</taxon>
        <taxon>Euteleostomi</taxon>
        <taxon>Archelosauria</taxon>
        <taxon>Archosauria</taxon>
        <taxon>Dinosauria</taxon>
        <taxon>Saurischia</taxon>
        <taxon>Theropoda</taxon>
        <taxon>Coelurosauria</taxon>
        <taxon>Aves</taxon>
        <taxon>Neognathae</taxon>
        <taxon>Galloanserae</taxon>
        <taxon>Galliformes</taxon>
        <taxon>Phasianidae</taxon>
        <taxon>Perdicinae</taxon>
        <taxon>Coturnix</taxon>
    </lineage>
</organism>
<evidence type="ECO:0000256" key="2">
    <source>
        <dbReference type="ARBA" id="ARBA00023015"/>
    </source>
</evidence>
<reference evidence="9" key="3">
    <citation type="submission" date="2025-09" db="UniProtKB">
        <authorList>
            <consortium name="Ensembl"/>
        </authorList>
    </citation>
    <scope>IDENTIFICATION</scope>
</reference>
<dbReference type="GO" id="GO:0000981">
    <property type="term" value="F:DNA-binding transcription factor activity, RNA polymerase II-specific"/>
    <property type="evidence" value="ECO:0007669"/>
    <property type="project" value="TreeGrafter"/>
</dbReference>
<reference evidence="9" key="1">
    <citation type="submission" date="2015-11" db="EMBL/GenBank/DDBJ databases">
        <authorList>
            <consortium name="International Coturnix japonica Genome Analysis Consortium"/>
            <person name="Warren W."/>
            <person name="Burt D.W."/>
            <person name="Antin P.B."/>
            <person name="Lanford R."/>
            <person name="Gros J."/>
            <person name="Wilson R.K."/>
        </authorList>
    </citation>
    <scope>NUCLEOTIDE SEQUENCE [LARGE SCALE GENOMIC DNA]</scope>
</reference>
<dbReference type="PANTHER" id="PTHR11949:SF24">
    <property type="entry name" value="INTERFERON REGULATORY FACTOR 9"/>
    <property type="match status" value="1"/>
</dbReference>
<evidence type="ECO:0000259" key="8">
    <source>
        <dbReference type="PROSITE" id="PS51507"/>
    </source>
</evidence>
<dbReference type="PROSITE" id="PS51507">
    <property type="entry name" value="IRF_2"/>
    <property type="match status" value="1"/>
</dbReference>
<keyword evidence="5" id="KW-0804">Transcription</keyword>
<keyword evidence="6" id="KW-0539">Nucleus</keyword>
<sequence length="449" mass="51382">MAEPGSPMRLKEWLIAQIDSGRYPGLRWENRERTLFRIPWKHAAKQDYRQQQDAALFRAWAVYKGKYHEGTDKAEPATWKTRLRCALNKSPDFEEVTDRSQLDISEPYKVYQIVCDGTRDAEKDEKESRMQPTTSKDPQGHVAEESHRGTAGTCHTLPLLSAHPAERGYHVRGIFYGWSPTHSHLLPRAPSFLPAEDVNHSDCWLHIRLYYCDVLVKELTTRTAEGCRIATRTEGPYGPSRMELIEFPSPRALGSSGWTVAVTEVLERLLPHLERGVLLWVAPEGVFMKRQCQGRVYWNGPLAPHRDWPNKLEREKTYKLLDTQQFLEELRRYLSHGQPAPRYQIHLCFGEEYPTSTGHHLQKLIMAHVSTHRAADPCAHQWGDGDPQCQARTPSSQQLRALQVEPVFARELFHHAQRLGPALLRGCPQPCAPTAPGRIAHVLQQLCQP</sequence>
<dbReference type="SUPFAM" id="SSF49879">
    <property type="entry name" value="SMAD/FHA domain"/>
    <property type="match status" value="1"/>
</dbReference>
<dbReference type="PROSITE" id="PS00601">
    <property type="entry name" value="IRF_1"/>
    <property type="match status" value="1"/>
</dbReference>
<feature type="domain" description="IRF tryptophan pentad repeat" evidence="8">
    <location>
        <begin position="7"/>
        <end position="115"/>
    </location>
</feature>
<dbReference type="GO" id="GO:0000978">
    <property type="term" value="F:RNA polymerase II cis-regulatory region sequence-specific DNA binding"/>
    <property type="evidence" value="ECO:0007669"/>
    <property type="project" value="TreeGrafter"/>
</dbReference>
<dbReference type="Gene3D" id="2.60.200.10">
    <property type="match status" value="1"/>
</dbReference>
<feature type="compositionally biased region" description="Basic and acidic residues" evidence="7">
    <location>
        <begin position="138"/>
        <end position="148"/>
    </location>
</feature>
<dbReference type="CDD" id="cd00103">
    <property type="entry name" value="IRF"/>
    <property type="match status" value="1"/>
</dbReference>
<dbReference type="Gene3D" id="1.10.10.10">
    <property type="entry name" value="Winged helix-like DNA-binding domain superfamily/Winged helix DNA-binding domain"/>
    <property type="match status" value="1"/>
</dbReference>